<dbReference type="HAMAP" id="MF_01810">
    <property type="entry name" value="YidC_type1"/>
    <property type="match status" value="1"/>
</dbReference>
<feature type="transmembrane region" description="Helical" evidence="13">
    <location>
        <begin position="455"/>
        <end position="476"/>
    </location>
</feature>
<protein>
    <recommendedName>
        <fullName evidence="3 13">Membrane protein insertase YidC</fullName>
    </recommendedName>
    <alternativeName>
        <fullName evidence="12 13">Foldase YidC</fullName>
    </alternativeName>
    <alternativeName>
        <fullName evidence="11 13">Membrane integrase YidC</fullName>
    </alternativeName>
    <alternativeName>
        <fullName evidence="13">Membrane protein YidC</fullName>
    </alternativeName>
</protein>
<dbReference type="InterPro" id="IPR028053">
    <property type="entry name" value="Membr_insert_YidC_N"/>
</dbReference>
<dbReference type="InterPro" id="IPR019998">
    <property type="entry name" value="Membr_insert_YidC"/>
</dbReference>
<accession>A0ABX2IFX4</accession>
<sequence>MDFKRLILMAIFAFSLVMLWERWQVYKNPPEVPVAAQSAVQDGSIPAPMASATAANAPATGAVPGATDSKIGVYASAAKAVVKTDTMIATVSAQGGDIIRVELTQHKTNEDHRSWLNLAKSIFGQGSQEEDGRKNFVVLQEEGAHFYVANTGLIGEGLPTHKTLFDLKSGEYTLQDGKDEVQLRMSAPAVNGVAVTKVLTFKRGSYLIDVSYEVNNASANPLATTAYFQLARDDKATEQTGGMFGGIGTFTGPAVFTQEGKFQKIDFKKIAKDEAKYVKSAKDGWMAMVQHYFVSAYLPAEGLQRDFYTHKISEGVFGAGIKLPLTAAAGQTAKLSVPLYVGPQEQDKLKALAPGFNLVVDYGWVTVIAEPLFWVLSVIHKLVGNWGWAIIIVTLLLKAAFYPLSASSYKSMAKMKNVMPRMKALQERYKDDKMKLNQAMMELYKTEKVNPMGGCLPILVQMPVFIALYWVLLGVVEMRQAPWEFWITDLSVKDPYFVLPIIMGVTMLIQTKLNPTPPDPVQAKVMMLMPIMFTFMFLWFPSGLVLYWVLNNVLSIAQQWYITRSIENAGAKPAK</sequence>
<dbReference type="RefSeq" id="WP_170022672.1">
    <property type="nucleotide sequence ID" value="NZ_JABCSC020000003.1"/>
</dbReference>
<feature type="domain" description="Membrane insertase YidC N-terminal" evidence="15">
    <location>
        <begin position="130"/>
        <end position="375"/>
    </location>
</feature>
<dbReference type="EMBL" id="JABCSC020000003">
    <property type="protein sequence ID" value="NSL55666.1"/>
    <property type="molecule type" value="Genomic_DNA"/>
</dbReference>
<evidence type="ECO:0000256" key="2">
    <source>
        <dbReference type="ARBA" id="ARBA00010527"/>
    </source>
</evidence>
<feature type="transmembrane region" description="Helical" evidence="13">
    <location>
        <begin position="525"/>
        <end position="550"/>
    </location>
</feature>
<dbReference type="Pfam" id="PF02096">
    <property type="entry name" value="60KD_IMP"/>
    <property type="match status" value="1"/>
</dbReference>
<feature type="transmembrane region" description="Helical" evidence="13">
    <location>
        <begin position="386"/>
        <end position="406"/>
    </location>
</feature>
<evidence type="ECO:0000313" key="16">
    <source>
        <dbReference type="EMBL" id="NSL55666.1"/>
    </source>
</evidence>
<organism evidence="16 17">
    <name type="scientific">Uliginosibacterium aquaticum</name>
    <dbReference type="NCBI Taxonomy" id="2731212"/>
    <lineage>
        <taxon>Bacteria</taxon>
        <taxon>Pseudomonadati</taxon>
        <taxon>Pseudomonadota</taxon>
        <taxon>Betaproteobacteria</taxon>
        <taxon>Rhodocyclales</taxon>
        <taxon>Zoogloeaceae</taxon>
        <taxon>Uliginosibacterium</taxon>
    </lineage>
</organism>
<keyword evidence="17" id="KW-1185">Reference proteome</keyword>
<name>A0ABX2IFX4_9RHOO</name>
<feature type="domain" description="Membrane insertase YidC/Oxa/ALB C-terminal" evidence="14">
    <location>
        <begin position="386"/>
        <end position="564"/>
    </location>
</feature>
<evidence type="ECO:0000259" key="14">
    <source>
        <dbReference type="Pfam" id="PF02096"/>
    </source>
</evidence>
<evidence type="ECO:0000256" key="4">
    <source>
        <dbReference type="ARBA" id="ARBA00022448"/>
    </source>
</evidence>
<keyword evidence="6 13" id="KW-0812">Transmembrane</keyword>
<dbReference type="Gene3D" id="2.70.98.90">
    <property type="match status" value="1"/>
</dbReference>
<dbReference type="NCBIfam" id="TIGR03593">
    <property type="entry name" value="yidC_nterm"/>
    <property type="match status" value="2"/>
</dbReference>
<evidence type="ECO:0000259" key="15">
    <source>
        <dbReference type="Pfam" id="PF14849"/>
    </source>
</evidence>
<dbReference type="NCBIfam" id="NF002352">
    <property type="entry name" value="PRK01318.1-3"/>
    <property type="match status" value="1"/>
</dbReference>
<dbReference type="InterPro" id="IPR038221">
    <property type="entry name" value="YidC_periplasmic_sf"/>
</dbReference>
<feature type="transmembrane region" description="Helical" evidence="13">
    <location>
        <begin position="496"/>
        <end position="513"/>
    </location>
</feature>
<dbReference type="NCBIfam" id="TIGR03592">
    <property type="entry name" value="yidC_oxa1_cterm"/>
    <property type="match status" value="1"/>
</dbReference>
<evidence type="ECO:0000256" key="5">
    <source>
        <dbReference type="ARBA" id="ARBA00022475"/>
    </source>
</evidence>
<gene>
    <name evidence="13 16" type="primary">yidC</name>
    <name evidence="16" type="ORF">HJ583_011570</name>
</gene>
<evidence type="ECO:0000256" key="13">
    <source>
        <dbReference type="HAMAP-Rule" id="MF_01810"/>
    </source>
</evidence>
<dbReference type="InterPro" id="IPR001708">
    <property type="entry name" value="YidC/ALB3/OXA1/COX18"/>
</dbReference>
<dbReference type="PANTHER" id="PTHR12428">
    <property type="entry name" value="OXA1"/>
    <property type="match status" value="1"/>
</dbReference>
<keyword evidence="4 13" id="KW-0813">Transport</keyword>
<dbReference type="CDD" id="cd19961">
    <property type="entry name" value="EcYidC-like_peri"/>
    <property type="match status" value="1"/>
</dbReference>
<evidence type="ECO:0000256" key="7">
    <source>
        <dbReference type="ARBA" id="ARBA00022927"/>
    </source>
</evidence>
<evidence type="ECO:0000256" key="6">
    <source>
        <dbReference type="ARBA" id="ARBA00022692"/>
    </source>
</evidence>
<dbReference type="Proteomes" id="UP000778523">
    <property type="component" value="Unassembled WGS sequence"/>
</dbReference>
<dbReference type="PANTHER" id="PTHR12428:SF65">
    <property type="entry name" value="CYTOCHROME C OXIDASE ASSEMBLY PROTEIN COX18, MITOCHONDRIAL"/>
    <property type="match status" value="1"/>
</dbReference>
<dbReference type="InterPro" id="IPR028055">
    <property type="entry name" value="YidC/Oxa/ALB_C"/>
</dbReference>
<evidence type="ECO:0000256" key="1">
    <source>
        <dbReference type="ARBA" id="ARBA00004429"/>
    </source>
</evidence>
<comment type="subunit">
    <text evidence="13">Interacts with the Sec translocase complex via SecD. Specifically interacts with transmembrane segments of nascent integral membrane proteins during membrane integration.</text>
</comment>
<keyword evidence="9 13" id="KW-0472">Membrane</keyword>
<comment type="function">
    <text evidence="13">Required for the insertion and/or proper folding and/or complex formation of integral membrane proteins into the membrane. Involved in integration of membrane proteins that insert both dependently and independently of the Sec translocase complex, as well as at least some lipoproteins. Aids folding of multispanning membrane proteins.</text>
</comment>
<evidence type="ECO:0000256" key="11">
    <source>
        <dbReference type="ARBA" id="ARBA00033245"/>
    </source>
</evidence>
<comment type="subcellular location">
    <subcellularLocation>
        <location evidence="1">Cell inner membrane</location>
        <topology evidence="1">Multi-pass membrane protein</topology>
    </subcellularLocation>
    <subcellularLocation>
        <location evidence="13">Cell membrane</location>
        <topology evidence="13">Multi-pass membrane protein</topology>
    </subcellularLocation>
</comment>
<evidence type="ECO:0000256" key="10">
    <source>
        <dbReference type="ARBA" id="ARBA00023186"/>
    </source>
</evidence>
<evidence type="ECO:0000256" key="12">
    <source>
        <dbReference type="ARBA" id="ARBA00033342"/>
    </source>
</evidence>
<reference evidence="16 17" key="1">
    <citation type="submission" date="2020-06" db="EMBL/GenBank/DDBJ databases">
        <title>Draft genome of Uliginosibacterium sp. IMCC34675.</title>
        <authorList>
            <person name="Song J."/>
        </authorList>
    </citation>
    <scope>NUCLEOTIDE SEQUENCE [LARGE SCALE GENOMIC DNA]</scope>
    <source>
        <strain evidence="16 17">IMCC34675</strain>
    </source>
</reference>
<evidence type="ECO:0000313" key="17">
    <source>
        <dbReference type="Proteomes" id="UP000778523"/>
    </source>
</evidence>
<dbReference type="PRINTS" id="PR00701">
    <property type="entry name" value="60KDINNERMP"/>
</dbReference>
<evidence type="ECO:0000256" key="9">
    <source>
        <dbReference type="ARBA" id="ARBA00023136"/>
    </source>
</evidence>
<proteinExistence type="inferred from homology"/>
<keyword evidence="10 13" id="KW-0143">Chaperone</keyword>
<keyword evidence="8 13" id="KW-1133">Transmembrane helix</keyword>
<dbReference type="InterPro" id="IPR047196">
    <property type="entry name" value="YidC_ALB_C"/>
</dbReference>
<evidence type="ECO:0000256" key="3">
    <source>
        <dbReference type="ARBA" id="ARBA00015325"/>
    </source>
</evidence>
<dbReference type="CDD" id="cd20070">
    <property type="entry name" value="5TM_YidC_Alb3"/>
    <property type="match status" value="1"/>
</dbReference>
<dbReference type="Pfam" id="PF14849">
    <property type="entry name" value="YidC_periplas"/>
    <property type="match status" value="1"/>
</dbReference>
<dbReference type="PRINTS" id="PR01900">
    <property type="entry name" value="YIDCPROTEIN"/>
</dbReference>
<keyword evidence="7 13" id="KW-0653">Protein transport</keyword>
<comment type="caution">
    <text evidence="16">The sequence shown here is derived from an EMBL/GenBank/DDBJ whole genome shotgun (WGS) entry which is preliminary data.</text>
</comment>
<evidence type="ECO:0000256" key="8">
    <source>
        <dbReference type="ARBA" id="ARBA00022989"/>
    </source>
</evidence>
<comment type="similarity">
    <text evidence="2 13">Belongs to the OXA1/ALB3/YidC family. Type 1 subfamily.</text>
</comment>
<keyword evidence="5 13" id="KW-1003">Cell membrane</keyword>